<feature type="compositionally biased region" description="Low complexity" evidence="1">
    <location>
        <begin position="1"/>
        <end position="22"/>
    </location>
</feature>
<proteinExistence type="predicted"/>
<feature type="region of interest" description="Disordered" evidence="1">
    <location>
        <begin position="1"/>
        <end position="25"/>
    </location>
</feature>
<protein>
    <submittedName>
        <fullName evidence="2">Uncharacterized protein</fullName>
    </submittedName>
</protein>
<comment type="caution">
    <text evidence="2">The sequence shown here is derived from an EMBL/GenBank/DDBJ whole genome shotgun (WGS) entry which is preliminary data.</text>
</comment>
<dbReference type="AlphaFoldDB" id="A0AAD4NC83"/>
<evidence type="ECO:0000313" key="3">
    <source>
        <dbReference type="Proteomes" id="UP001201812"/>
    </source>
</evidence>
<organism evidence="2 3">
    <name type="scientific">Ditylenchus destructor</name>
    <dbReference type="NCBI Taxonomy" id="166010"/>
    <lineage>
        <taxon>Eukaryota</taxon>
        <taxon>Metazoa</taxon>
        <taxon>Ecdysozoa</taxon>
        <taxon>Nematoda</taxon>
        <taxon>Chromadorea</taxon>
        <taxon>Rhabditida</taxon>
        <taxon>Tylenchina</taxon>
        <taxon>Tylenchomorpha</taxon>
        <taxon>Sphaerularioidea</taxon>
        <taxon>Anguinidae</taxon>
        <taxon>Anguininae</taxon>
        <taxon>Ditylenchus</taxon>
    </lineage>
</organism>
<dbReference type="PANTHER" id="PTHR34401:SF6">
    <property type="entry name" value="DUF19 DOMAIN-CONTAINING PROTEIN"/>
    <property type="match status" value="1"/>
</dbReference>
<name>A0AAD4NC83_9BILA</name>
<sequence>MTQSAATTTPTSAAPATSTNPAFESSTTNNSLVWQNLIHFPMNLKAVAADAVIFNQKVKVRQCSCNEIDGCKLSALSQIDDCKTQCSPHLTTFGNMTENMTECFEHFDDELEAFEGCLRSKSEFKCLNESALLYIDVQNYSSVSWNETLDESLADKLKGSVYMKKARKYFLHFRAFQKCVAGCMKQNVVQCYNITRCTVPFPPADVLNQIFHGCSEMKVYEHFNEACRCLANKHSKKLQGICPYVLNRHFMHML</sequence>
<gene>
    <name evidence="2" type="ORF">DdX_05462</name>
</gene>
<dbReference type="Proteomes" id="UP001201812">
    <property type="component" value="Unassembled WGS sequence"/>
</dbReference>
<keyword evidence="3" id="KW-1185">Reference proteome</keyword>
<reference evidence="2" key="1">
    <citation type="submission" date="2022-01" db="EMBL/GenBank/DDBJ databases">
        <title>Genome Sequence Resource for Two Populations of Ditylenchus destructor, the Migratory Endoparasitic Phytonematode.</title>
        <authorList>
            <person name="Zhang H."/>
            <person name="Lin R."/>
            <person name="Xie B."/>
        </authorList>
    </citation>
    <scope>NUCLEOTIDE SEQUENCE</scope>
    <source>
        <strain evidence="2">BazhouSP</strain>
    </source>
</reference>
<evidence type="ECO:0000256" key="1">
    <source>
        <dbReference type="SAM" id="MobiDB-lite"/>
    </source>
</evidence>
<accession>A0AAD4NC83</accession>
<evidence type="ECO:0000313" key="2">
    <source>
        <dbReference type="EMBL" id="KAI1720090.1"/>
    </source>
</evidence>
<dbReference type="PANTHER" id="PTHR34401">
    <property type="entry name" value="PROTEIN CBG12388-RELATED"/>
    <property type="match status" value="1"/>
</dbReference>
<dbReference type="EMBL" id="JAKKPZ010000006">
    <property type="protein sequence ID" value="KAI1720090.1"/>
    <property type="molecule type" value="Genomic_DNA"/>
</dbReference>